<dbReference type="Pfam" id="PF00004">
    <property type="entry name" value="AAA"/>
    <property type="match status" value="1"/>
</dbReference>
<dbReference type="GO" id="GO:0005524">
    <property type="term" value="F:ATP binding"/>
    <property type="evidence" value="ECO:0007669"/>
    <property type="project" value="UniProtKB-KW"/>
</dbReference>
<keyword evidence="1" id="KW-0235">DNA replication</keyword>
<dbReference type="InterPro" id="IPR050238">
    <property type="entry name" value="DNA_Rep/Repair_Clamp_Loader"/>
</dbReference>
<dbReference type="FunFam" id="3.40.50.300:FF:000129">
    <property type="entry name" value="Replication factor C subunit 5"/>
    <property type="match status" value="1"/>
</dbReference>
<dbReference type="SUPFAM" id="SSF52540">
    <property type="entry name" value="P-loop containing nucleoside triphosphate hydrolases"/>
    <property type="match status" value="1"/>
</dbReference>
<evidence type="ECO:0000259" key="4">
    <source>
        <dbReference type="SMART" id="SM00382"/>
    </source>
</evidence>
<evidence type="ECO:0000313" key="5">
    <source>
        <dbReference type="EMBL" id="VVU94940.1"/>
    </source>
</evidence>
<dbReference type="GO" id="GO:0006281">
    <property type="term" value="P:DNA repair"/>
    <property type="evidence" value="ECO:0007669"/>
    <property type="project" value="TreeGrafter"/>
</dbReference>
<dbReference type="Gene3D" id="3.40.50.300">
    <property type="entry name" value="P-loop containing nucleotide triphosphate hydrolases"/>
    <property type="match status" value="1"/>
</dbReference>
<evidence type="ECO:0000256" key="2">
    <source>
        <dbReference type="ARBA" id="ARBA00022741"/>
    </source>
</evidence>
<dbReference type="Gene3D" id="1.10.8.60">
    <property type="match status" value="1"/>
</dbReference>
<dbReference type="GO" id="GO:0003677">
    <property type="term" value="F:DNA binding"/>
    <property type="evidence" value="ECO:0007669"/>
    <property type="project" value="InterPro"/>
</dbReference>
<organism evidence="5">
    <name type="scientific">seawater metagenome</name>
    <dbReference type="NCBI Taxonomy" id="1561972"/>
    <lineage>
        <taxon>unclassified sequences</taxon>
        <taxon>metagenomes</taxon>
        <taxon>ecological metagenomes</taxon>
    </lineage>
</organism>
<dbReference type="InterPro" id="IPR003593">
    <property type="entry name" value="AAA+_ATPase"/>
</dbReference>
<dbReference type="AlphaFoldDB" id="A0A5E8CM90"/>
<keyword evidence="3" id="KW-0067">ATP-binding</keyword>
<dbReference type="GO" id="GO:0006261">
    <property type="term" value="P:DNA-templated DNA replication"/>
    <property type="evidence" value="ECO:0007669"/>
    <property type="project" value="TreeGrafter"/>
</dbReference>
<feature type="domain" description="AAA+ ATPase" evidence="4">
    <location>
        <begin position="41"/>
        <end position="175"/>
    </location>
</feature>
<reference evidence="5" key="1">
    <citation type="submission" date="2019-09" db="EMBL/GenBank/DDBJ databases">
        <authorList>
            <person name="Needham M D."/>
        </authorList>
    </citation>
    <scope>NUCLEOTIDE SEQUENCE</scope>
</reference>
<dbReference type="GO" id="GO:0005663">
    <property type="term" value="C:DNA replication factor C complex"/>
    <property type="evidence" value="ECO:0007669"/>
    <property type="project" value="TreeGrafter"/>
</dbReference>
<dbReference type="PANTHER" id="PTHR11669">
    <property type="entry name" value="REPLICATION FACTOR C / DNA POLYMERASE III GAMMA-TAU SUBUNIT"/>
    <property type="match status" value="1"/>
</dbReference>
<evidence type="ECO:0000256" key="1">
    <source>
        <dbReference type="ARBA" id="ARBA00022705"/>
    </source>
</evidence>
<sequence length="338" mass="38852">MSDEKIKCLPWVEKYRPQTISEISSQEHIINSIKKSLVNGNLPHLLFYGPSGCGKTTTILAIARDLFGKELWDERVLEFNASDERGINVIRDKIKVFAKNSINQTEKNKDKPNWKIIILDEADSMTTDSQFALRRIMETYSKITRFCIICNYINKIIDPIASRCAKYRFKSLPIDSMVNRLQYICKEEKINCNKNVFKKIIEISRGDMRKAVNFLQRSYNAYGADLDLKIVNEVSGHVPDDIFVEFFELLSNRNYEEVSKFAKYLINSGYSSVNIVVKLYNKILDLNLSDSAKSNIILKLMEVDYNLINGCDEFIQLLNSFVTLMKYVPEGALIGGID</sequence>
<accession>A0A5E8CM90</accession>
<dbReference type="EMBL" id="CABVLZ010000002">
    <property type="protein sequence ID" value="VVU94940.1"/>
    <property type="molecule type" value="Genomic_DNA"/>
</dbReference>
<dbReference type="InterPro" id="IPR027417">
    <property type="entry name" value="P-loop_NTPase"/>
</dbReference>
<dbReference type="GO" id="GO:0005634">
    <property type="term" value="C:nucleus"/>
    <property type="evidence" value="ECO:0007669"/>
    <property type="project" value="TreeGrafter"/>
</dbReference>
<dbReference type="InterPro" id="IPR047854">
    <property type="entry name" value="RFC_lid"/>
</dbReference>
<name>A0A5E8CM90_9ZZZZ</name>
<dbReference type="CDD" id="cd18140">
    <property type="entry name" value="HLD_clamp_RFC"/>
    <property type="match status" value="1"/>
</dbReference>
<dbReference type="InterPro" id="IPR003959">
    <property type="entry name" value="ATPase_AAA_core"/>
</dbReference>
<dbReference type="GO" id="GO:0016887">
    <property type="term" value="F:ATP hydrolysis activity"/>
    <property type="evidence" value="ECO:0007669"/>
    <property type="project" value="InterPro"/>
</dbReference>
<gene>
    <name evidence="5" type="ORF">CPAV1605_665</name>
</gene>
<evidence type="ECO:0000256" key="3">
    <source>
        <dbReference type="ARBA" id="ARBA00022840"/>
    </source>
</evidence>
<dbReference type="InterPro" id="IPR008921">
    <property type="entry name" value="DNA_pol3_clamp-load_cplx_C"/>
</dbReference>
<dbReference type="NCBIfam" id="NF001679">
    <property type="entry name" value="PRK00440.1"/>
    <property type="match status" value="1"/>
</dbReference>
<dbReference type="Pfam" id="PF21960">
    <property type="entry name" value="RCF1-5-like_lid"/>
    <property type="match status" value="1"/>
</dbReference>
<dbReference type="SUPFAM" id="SSF48019">
    <property type="entry name" value="post-AAA+ oligomerization domain-like"/>
    <property type="match status" value="1"/>
</dbReference>
<dbReference type="Gene3D" id="1.20.272.10">
    <property type="match status" value="1"/>
</dbReference>
<dbReference type="Pfam" id="PF08542">
    <property type="entry name" value="Rep_fac_C"/>
    <property type="match status" value="1"/>
</dbReference>
<protein>
    <submittedName>
        <fullName evidence="5">DNA polymerase III, delta subunit</fullName>
    </submittedName>
</protein>
<dbReference type="SMART" id="SM00382">
    <property type="entry name" value="AAA"/>
    <property type="match status" value="1"/>
</dbReference>
<proteinExistence type="predicted"/>
<dbReference type="InterPro" id="IPR013748">
    <property type="entry name" value="Rep_factorC_C"/>
</dbReference>
<dbReference type="GO" id="GO:0003689">
    <property type="term" value="F:DNA clamp loader activity"/>
    <property type="evidence" value="ECO:0007669"/>
    <property type="project" value="TreeGrafter"/>
</dbReference>
<dbReference type="CDD" id="cd00009">
    <property type="entry name" value="AAA"/>
    <property type="match status" value="1"/>
</dbReference>
<keyword evidence="2" id="KW-0547">Nucleotide-binding</keyword>
<dbReference type="PANTHER" id="PTHR11669:SF20">
    <property type="entry name" value="REPLICATION FACTOR C SUBUNIT 4"/>
    <property type="match status" value="1"/>
</dbReference>